<evidence type="ECO:0000313" key="2">
    <source>
        <dbReference type="EMBL" id="CCD24664.1"/>
    </source>
</evidence>
<accession>G0WA53</accession>
<proteinExistence type="predicted"/>
<feature type="coiled-coil region" evidence="1">
    <location>
        <begin position="118"/>
        <end position="156"/>
    </location>
</feature>
<gene>
    <name evidence="2" type="primary">NDAI0D03500</name>
    <name evidence="2" type="ordered locus">NDAI_0D03500</name>
</gene>
<dbReference type="KEGG" id="ndi:NDAI_0D03500"/>
<sequence length="279" mass="31626">MSQENKKEASTSQDDELLEMFFDEGFVPQAYIDIFISTLNANKPNQIQTASSALLARLDFYTKYLTKELETTIWDLEKLSEALPATLSSNWPAIEDHDPTSFGASKLEYYIDTLGSAVRGLETDMDKVDSKLDALNSNYEKNSNNLMQKLKGLETIKSRLNNVLQTFNELKIILDISSDEKDKDVNRRKIATTSLDDFTISLRTLEDTIISALNESLDSEKSNEINDELLKRIDQLNDLLPLFNGFDKFNTVYSQFSTNIKHGVKEYLSTKDIDAELGS</sequence>
<dbReference type="GeneID" id="11495118"/>
<keyword evidence="1" id="KW-0175">Coiled coil</keyword>
<evidence type="ECO:0000256" key="1">
    <source>
        <dbReference type="SAM" id="Coils"/>
    </source>
</evidence>
<dbReference type="GO" id="GO:0032258">
    <property type="term" value="P:cytoplasm to vacuole targeting by the Cvt pathway"/>
    <property type="evidence" value="ECO:0007669"/>
    <property type="project" value="EnsemblFungi"/>
</dbReference>
<dbReference type="HOGENOM" id="CLU_086134_0_0_1"/>
<dbReference type="OrthoDB" id="4064682at2759"/>
<dbReference type="AlphaFoldDB" id="G0WA53"/>
<protein>
    <submittedName>
        <fullName evidence="2">Uncharacterized protein</fullName>
    </submittedName>
</protein>
<dbReference type="Gene3D" id="6.10.250.2790">
    <property type="match status" value="1"/>
</dbReference>
<evidence type="ECO:0000313" key="3">
    <source>
        <dbReference type="Proteomes" id="UP000000689"/>
    </source>
</evidence>
<dbReference type="GO" id="GO:0006891">
    <property type="term" value="P:intra-Golgi vesicle-mediated transport"/>
    <property type="evidence" value="ECO:0007669"/>
    <property type="project" value="EnsemblFungi"/>
</dbReference>
<dbReference type="Proteomes" id="UP000000689">
    <property type="component" value="Chromosome 4"/>
</dbReference>
<dbReference type="STRING" id="1071378.G0WA53"/>
<reference evidence="2 3" key="1">
    <citation type="journal article" date="2011" name="Proc. Natl. Acad. Sci. U.S.A.">
        <title>Evolutionary erosion of yeast sex chromosomes by mating-type switching accidents.</title>
        <authorList>
            <person name="Gordon J.L."/>
            <person name="Armisen D."/>
            <person name="Proux-Wera E."/>
            <person name="Oheigeartaigh S.S."/>
            <person name="Byrne K.P."/>
            <person name="Wolfe K.H."/>
        </authorList>
    </citation>
    <scope>NUCLEOTIDE SEQUENCE [LARGE SCALE GENOMIC DNA]</scope>
    <source>
        <strain evidence="3">ATCC 10597 / BCRC 20456 / CBS 421 / NBRC 0211 / NRRL Y-12639</strain>
    </source>
</reference>
<dbReference type="EMBL" id="HE580270">
    <property type="protein sequence ID" value="CCD24664.1"/>
    <property type="molecule type" value="Genomic_DNA"/>
</dbReference>
<dbReference type="RefSeq" id="XP_003669907.1">
    <property type="nucleotide sequence ID" value="XM_003669859.1"/>
</dbReference>
<keyword evidence="3" id="KW-1185">Reference proteome</keyword>
<dbReference type="eggNOG" id="ENOG502RXQM">
    <property type="taxonomic scope" value="Eukaryota"/>
</dbReference>
<organism evidence="2 3">
    <name type="scientific">Naumovozyma dairenensis (strain ATCC 10597 / BCRC 20456 / CBS 421 / NBRC 0211 / NRRL Y-12639)</name>
    <name type="common">Saccharomyces dairenensis</name>
    <dbReference type="NCBI Taxonomy" id="1071378"/>
    <lineage>
        <taxon>Eukaryota</taxon>
        <taxon>Fungi</taxon>
        <taxon>Dikarya</taxon>
        <taxon>Ascomycota</taxon>
        <taxon>Saccharomycotina</taxon>
        <taxon>Saccharomycetes</taxon>
        <taxon>Saccharomycetales</taxon>
        <taxon>Saccharomycetaceae</taxon>
        <taxon>Naumovozyma</taxon>
    </lineage>
</organism>
<dbReference type="OMA" id="EFVPHAY"/>
<dbReference type="GO" id="GO:0017119">
    <property type="term" value="C:Golgi transport complex"/>
    <property type="evidence" value="ECO:0007669"/>
    <property type="project" value="EnsemblFungi"/>
</dbReference>
<name>G0WA53_NAUDC</name>